<dbReference type="InterPro" id="IPR012310">
    <property type="entry name" value="DNA_ligase_ATP-dep_cent"/>
</dbReference>
<accession>A0ABN2CKL4</accession>
<dbReference type="Gene3D" id="3.30.1490.70">
    <property type="match status" value="1"/>
</dbReference>
<evidence type="ECO:0000259" key="5">
    <source>
        <dbReference type="PROSITE" id="PS50160"/>
    </source>
</evidence>
<dbReference type="EMBL" id="BAAAQD010000028">
    <property type="protein sequence ID" value="GAA1559390.1"/>
    <property type="molecule type" value="Genomic_DNA"/>
</dbReference>
<evidence type="ECO:0000313" key="6">
    <source>
        <dbReference type="EMBL" id="GAA1559390.1"/>
    </source>
</evidence>
<protein>
    <recommendedName>
        <fullName evidence="2">DNA ligase (ATP)</fullName>
        <ecNumber evidence="2">6.5.1.1</ecNumber>
    </recommendedName>
</protein>
<dbReference type="Pfam" id="PF04679">
    <property type="entry name" value="DNA_ligase_A_C"/>
    <property type="match status" value="1"/>
</dbReference>
<evidence type="ECO:0000256" key="4">
    <source>
        <dbReference type="ARBA" id="ARBA00034003"/>
    </source>
</evidence>
<dbReference type="CDD" id="cd07971">
    <property type="entry name" value="OBF_DNA_ligase_LigD"/>
    <property type="match status" value="1"/>
</dbReference>
<dbReference type="InterPro" id="IPR012340">
    <property type="entry name" value="NA-bd_OB-fold"/>
</dbReference>
<dbReference type="InterPro" id="IPR012309">
    <property type="entry name" value="DNA_ligase_ATP-dep_C"/>
</dbReference>
<evidence type="ECO:0000256" key="3">
    <source>
        <dbReference type="ARBA" id="ARBA00022598"/>
    </source>
</evidence>
<dbReference type="PANTHER" id="PTHR45674:SF4">
    <property type="entry name" value="DNA LIGASE 1"/>
    <property type="match status" value="1"/>
</dbReference>
<keyword evidence="7" id="KW-1185">Reference proteome</keyword>
<dbReference type="Proteomes" id="UP001501470">
    <property type="component" value="Unassembled WGS sequence"/>
</dbReference>
<sequence length="317" mass="33405">MGTGPPAPMLASTGPLPTGPGWSYEFKWDGIRAIAVVTAGVTRLYARSGVEVTAAYPELAAIGEGLDDTVLDGEVVTMDEAGRPSFQLLAERMHVREPARAARLAVALPVSYLAFDVLRAAGKDVLASPYTSRRRILEGLALGARAVIPPCFDDGPATVAASRDNALEGVVAKRTGSHYHPGLRSPDWVKVKLEESCEFVVGGWRPGKRALGALLVGVPAAGGLLAFSGRVGGGISNAAERALLDALRDLSVPQPPFAGTVPREDARGATWVTPTLVVEVKFSHRTRDGRLRFPRFLRLRPDLTPADVASSSGGVDA</sequence>
<dbReference type="Pfam" id="PF01068">
    <property type="entry name" value="DNA_ligase_A_M"/>
    <property type="match status" value="1"/>
</dbReference>
<evidence type="ECO:0000313" key="7">
    <source>
        <dbReference type="Proteomes" id="UP001501470"/>
    </source>
</evidence>
<dbReference type="PANTHER" id="PTHR45674">
    <property type="entry name" value="DNA LIGASE 1/3 FAMILY MEMBER"/>
    <property type="match status" value="1"/>
</dbReference>
<dbReference type="Gene3D" id="2.40.50.140">
    <property type="entry name" value="Nucleic acid-binding proteins"/>
    <property type="match status" value="1"/>
</dbReference>
<comment type="caution">
    <text evidence="6">The sequence shown here is derived from an EMBL/GenBank/DDBJ whole genome shotgun (WGS) entry which is preliminary data.</text>
</comment>
<dbReference type="RefSeq" id="WP_344511466.1">
    <property type="nucleotide sequence ID" value="NZ_BAAAQD010000028.1"/>
</dbReference>
<dbReference type="Gene3D" id="3.30.470.30">
    <property type="entry name" value="DNA ligase/mRNA capping enzyme"/>
    <property type="match status" value="1"/>
</dbReference>
<keyword evidence="3" id="KW-0436">Ligase</keyword>
<dbReference type="NCBIfam" id="TIGR02779">
    <property type="entry name" value="NHEJ_ligase_lig"/>
    <property type="match status" value="1"/>
</dbReference>
<gene>
    <name evidence="6" type="ORF">GCM10009827_095520</name>
</gene>
<evidence type="ECO:0000256" key="2">
    <source>
        <dbReference type="ARBA" id="ARBA00012727"/>
    </source>
</evidence>
<dbReference type="SUPFAM" id="SSF56091">
    <property type="entry name" value="DNA ligase/mRNA capping enzyme, catalytic domain"/>
    <property type="match status" value="1"/>
</dbReference>
<dbReference type="InterPro" id="IPR014146">
    <property type="entry name" value="LigD_ligase_dom"/>
</dbReference>
<proteinExistence type="inferred from homology"/>
<dbReference type="InterPro" id="IPR050191">
    <property type="entry name" value="ATP-dep_DNA_ligase"/>
</dbReference>
<dbReference type="SUPFAM" id="SSF50249">
    <property type="entry name" value="Nucleic acid-binding proteins"/>
    <property type="match status" value="1"/>
</dbReference>
<reference evidence="6 7" key="1">
    <citation type="journal article" date="2019" name="Int. J. Syst. Evol. Microbiol.">
        <title>The Global Catalogue of Microorganisms (GCM) 10K type strain sequencing project: providing services to taxonomists for standard genome sequencing and annotation.</title>
        <authorList>
            <consortium name="The Broad Institute Genomics Platform"/>
            <consortium name="The Broad Institute Genome Sequencing Center for Infectious Disease"/>
            <person name="Wu L."/>
            <person name="Ma J."/>
        </authorList>
    </citation>
    <scope>NUCLEOTIDE SEQUENCE [LARGE SCALE GENOMIC DNA]</scope>
    <source>
        <strain evidence="6 7">JCM 15933</strain>
    </source>
</reference>
<dbReference type="PROSITE" id="PS50160">
    <property type="entry name" value="DNA_LIGASE_A3"/>
    <property type="match status" value="1"/>
</dbReference>
<organism evidence="6 7">
    <name type="scientific">Dactylosporangium maewongense</name>
    <dbReference type="NCBI Taxonomy" id="634393"/>
    <lineage>
        <taxon>Bacteria</taxon>
        <taxon>Bacillati</taxon>
        <taxon>Actinomycetota</taxon>
        <taxon>Actinomycetes</taxon>
        <taxon>Micromonosporales</taxon>
        <taxon>Micromonosporaceae</taxon>
        <taxon>Dactylosporangium</taxon>
    </lineage>
</organism>
<feature type="domain" description="ATP-dependent DNA ligase family profile" evidence="5">
    <location>
        <begin position="110"/>
        <end position="249"/>
    </location>
</feature>
<dbReference type="CDD" id="cd07906">
    <property type="entry name" value="Adenylation_DNA_ligase_LigD_LigC"/>
    <property type="match status" value="1"/>
</dbReference>
<name>A0ABN2CKL4_9ACTN</name>
<comment type="similarity">
    <text evidence="1">Belongs to the ATP-dependent DNA ligase family.</text>
</comment>
<dbReference type="EC" id="6.5.1.1" evidence="2"/>
<comment type="catalytic activity">
    <reaction evidence="4">
        <text>ATP + (deoxyribonucleotide)n-3'-hydroxyl + 5'-phospho-(deoxyribonucleotide)m = (deoxyribonucleotide)n+m + AMP + diphosphate.</text>
        <dbReference type="EC" id="6.5.1.1"/>
    </reaction>
</comment>
<evidence type="ECO:0000256" key="1">
    <source>
        <dbReference type="ARBA" id="ARBA00007572"/>
    </source>
</evidence>